<accession>A0ABT5QWK2</accession>
<name>A0ABT5QWK2_9GAMM</name>
<dbReference type="PIRSF" id="PIRSF030802">
    <property type="entry name" value="UCP030802"/>
    <property type="match status" value="1"/>
</dbReference>
<gene>
    <name evidence="2" type="ORF">LRP50_04145</name>
</gene>
<organism evidence="2 3">
    <name type="scientific">Enterovibrio gelatinilyticus</name>
    <dbReference type="NCBI Taxonomy" id="2899819"/>
    <lineage>
        <taxon>Bacteria</taxon>
        <taxon>Pseudomonadati</taxon>
        <taxon>Pseudomonadota</taxon>
        <taxon>Gammaproteobacteria</taxon>
        <taxon>Vibrionales</taxon>
        <taxon>Vibrionaceae</taxon>
        <taxon>Enterovibrio</taxon>
    </lineage>
</organism>
<evidence type="ECO:0000313" key="3">
    <source>
        <dbReference type="Proteomes" id="UP001149400"/>
    </source>
</evidence>
<dbReference type="InterPro" id="IPR036412">
    <property type="entry name" value="HAD-like_sf"/>
</dbReference>
<evidence type="ECO:0000259" key="1">
    <source>
        <dbReference type="Pfam" id="PF05116"/>
    </source>
</evidence>
<dbReference type="InterPro" id="IPR023214">
    <property type="entry name" value="HAD_sf"/>
</dbReference>
<dbReference type="GO" id="GO:0016787">
    <property type="term" value="F:hydrolase activity"/>
    <property type="evidence" value="ECO:0007669"/>
    <property type="project" value="UniProtKB-KW"/>
</dbReference>
<dbReference type="InterPro" id="IPR024197">
    <property type="entry name" value="TPP-like"/>
</dbReference>
<protein>
    <submittedName>
        <fullName evidence="2">HAD hydrolase family protein</fullName>
    </submittedName>
</protein>
<dbReference type="RefSeq" id="WP_274163225.1">
    <property type="nucleotide sequence ID" value="NZ_JAJUBC010000003.1"/>
</dbReference>
<keyword evidence="2" id="KW-0378">Hydrolase</keyword>
<reference evidence="2" key="1">
    <citation type="submission" date="2021-12" db="EMBL/GenBank/DDBJ databases">
        <title>Enterovibrio ZSDZ35 sp. nov. and Enterovibrio ZSDZ42 sp. nov., isolated from coastal seawater in Qingdao.</title>
        <authorList>
            <person name="Zhang P."/>
        </authorList>
    </citation>
    <scope>NUCLEOTIDE SEQUENCE</scope>
    <source>
        <strain evidence="2">ZSDZ42</strain>
    </source>
</reference>
<dbReference type="Gene3D" id="3.90.1070.10">
    <property type="match status" value="1"/>
</dbReference>
<dbReference type="SUPFAM" id="SSF56784">
    <property type="entry name" value="HAD-like"/>
    <property type="match status" value="1"/>
</dbReference>
<feature type="domain" description="Sucrose phosphatase-like" evidence="1">
    <location>
        <begin position="47"/>
        <end position="237"/>
    </location>
</feature>
<proteinExistence type="predicted"/>
<comment type="caution">
    <text evidence="2">The sequence shown here is derived from an EMBL/GenBank/DDBJ whole genome shotgun (WGS) entry which is preliminary data.</text>
</comment>
<keyword evidence="3" id="KW-1185">Reference proteome</keyword>
<dbReference type="InterPro" id="IPR006380">
    <property type="entry name" value="SPP-like_dom"/>
</dbReference>
<dbReference type="Gene3D" id="3.40.50.1000">
    <property type="entry name" value="HAD superfamily/HAD-like"/>
    <property type="match status" value="1"/>
</dbReference>
<dbReference type="EMBL" id="JAJUBC010000003">
    <property type="protein sequence ID" value="MDD1792315.1"/>
    <property type="molecule type" value="Genomic_DNA"/>
</dbReference>
<evidence type="ECO:0000313" key="2">
    <source>
        <dbReference type="EMBL" id="MDD1792315.1"/>
    </source>
</evidence>
<dbReference type="Pfam" id="PF05116">
    <property type="entry name" value="S6PP"/>
    <property type="match status" value="1"/>
</dbReference>
<sequence>MMNIVVFTDLDDCFLSTKRKFHKDTPLTTAAFDANGNPRSFASNKQLQMLNILSASGAEIIPVTGRSHDVFNRVSLDILSKSWKVVSHGAYILDANGNADKHWLEHQSACYDLDGTALEIKHLNDVISTLIYESSFPARSYIVSEEGILCYLCVKCEEDTNYSEIFSHIIKLVSSSAVDFRLHVNGRNLALLPPYTDKAAAVKFIKERYFDEESLFISVGDSLTDLPFMQTADFSISPTNSQIFDYFAGEKLI</sequence>
<dbReference type="Proteomes" id="UP001149400">
    <property type="component" value="Unassembled WGS sequence"/>
</dbReference>